<evidence type="ECO:0000256" key="1">
    <source>
        <dbReference type="SAM" id="Phobius"/>
    </source>
</evidence>
<accession>A0ABX1LNW4</accession>
<feature type="transmembrane region" description="Helical" evidence="1">
    <location>
        <begin position="57"/>
        <end position="75"/>
    </location>
</feature>
<evidence type="ECO:0000313" key="2">
    <source>
        <dbReference type="EMBL" id="NMF57001.1"/>
    </source>
</evidence>
<gene>
    <name evidence="2" type="ORF">HC246_02980</name>
</gene>
<keyword evidence="1" id="KW-0472">Membrane</keyword>
<feature type="transmembrane region" description="Helical" evidence="1">
    <location>
        <begin position="35"/>
        <end position="51"/>
    </location>
</feature>
<feature type="transmembrane region" description="Helical" evidence="1">
    <location>
        <begin position="6"/>
        <end position="23"/>
    </location>
</feature>
<name>A0ABX1LNW4_9CYAN</name>
<keyword evidence="1" id="KW-0812">Transmembrane</keyword>
<feature type="transmembrane region" description="Helical" evidence="1">
    <location>
        <begin position="87"/>
        <end position="107"/>
    </location>
</feature>
<sequence length="111" mass="12589">MPVLVLWLLNTLFFSSAIFTVKLRKPKTASLMPSLIYHAIASFVIAGLWYYDWLNAFSALAFGIVLLKFRLILGMREWYQTTQIQNVAIIETLSAIIFVTIVSISLLPAHL</sequence>
<dbReference type="RefSeq" id="WP_169362086.1">
    <property type="nucleotide sequence ID" value="NZ_JAAVJL010000001.1"/>
</dbReference>
<protein>
    <submittedName>
        <fullName evidence="2">Uncharacterized protein</fullName>
    </submittedName>
</protein>
<proteinExistence type="predicted"/>
<dbReference type="EMBL" id="JAAVJL010000001">
    <property type="protein sequence ID" value="NMF57001.1"/>
    <property type="molecule type" value="Genomic_DNA"/>
</dbReference>
<evidence type="ECO:0000313" key="3">
    <source>
        <dbReference type="Proteomes" id="UP000738376"/>
    </source>
</evidence>
<reference evidence="2 3" key="1">
    <citation type="submission" date="2020-03" db="EMBL/GenBank/DDBJ databases">
        <title>Draft Genome Sequence of 2-Methylisoborneol Producing Pseudanabaena yagii Strain GIHE-NHR1 Isolated from North Han River in South Korea.</title>
        <authorList>
            <person name="Jeong J."/>
        </authorList>
    </citation>
    <scope>NUCLEOTIDE SEQUENCE [LARGE SCALE GENOMIC DNA]</scope>
    <source>
        <strain evidence="2 3">GIHE-NHR1</strain>
    </source>
</reference>
<organism evidence="2 3">
    <name type="scientific">Pseudanabaena yagii GIHE-NHR1</name>
    <dbReference type="NCBI Taxonomy" id="2722753"/>
    <lineage>
        <taxon>Bacteria</taxon>
        <taxon>Bacillati</taxon>
        <taxon>Cyanobacteriota</taxon>
        <taxon>Cyanophyceae</taxon>
        <taxon>Pseudanabaenales</taxon>
        <taxon>Pseudanabaenaceae</taxon>
        <taxon>Pseudanabaena</taxon>
        <taxon>Pseudanabaena yagii</taxon>
    </lineage>
</organism>
<dbReference type="Proteomes" id="UP000738376">
    <property type="component" value="Unassembled WGS sequence"/>
</dbReference>
<keyword evidence="1" id="KW-1133">Transmembrane helix</keyword>
<comment type="caution">
    <text evidence="2">The sequence shown here is derived from an EMBL/GenBank/DDBJ whole genome shotgun (WGS) entry which is preliminary data.</text>
</comment>
<keyword evidence="3" id="KW-1185">Reference proteome</keyword>